<dbReference type="EMBL" id="CP001832">
    <property type="protein sequence ID" value="AEH84348.1"/>
    <property type="molecule type" value="Genomic_DNA"/>
</dbReference>
<reference evidence="3 4" key="1">
    <citation type="journal article" date="2011" name="J. Biotechnol.">
        <title>The complete genome sequence of the dominant Sinorhizobium meliloti field isolate SM11 extends the S. meliloti pan-genome.</title>
        <authorList>
            <person name="Schneiker-Bekel S."/>
            <person name="Wibberg D."/>
            <person name="Bekel T."/>
            <person name="Blom J."/>
            <person name="Linke B."/>
            <person name="Neuweger H."/>
            <person name="Stiens M."/>
            <person name="Vorholter F.J."/>
            <person name="Weidner S."/>
            <person name="Goesmann A."/>
            <person name="Puhler A."/>
            <person name="Schluter A."/>
        </authorList>
    </citation>
    <scope>NUCLEOTIDE SEQUENCE [LARGE SCALE GENOMIC DNA]</scope>
    <source>
        <strain evidence="3 4">SM11</strain>
        <plasmid evidence="4">pSmeSM11d</plasmid>
    </source>
</reference>
<evidence type="ECO:0000313" key="3">
    <source>
        <dbReference type="EMBL" id="AEH84348.1"/>
    </source>
</evidence>
<keyword evidence="2" id="KW-0812">Transmembrane</keyword>
<evidence type="ECO:0000256" key="1">
    <source>
        <dbReference type="SAM" id="MobiDB-lite"/>
    </source>
</evidence>
<dbReference type="HOGENOM" id="CLU_2994289_0_0_5"/>
<name>F7XJ46_SINMM</name>
<dbReference type="PATRIC" id="fig|707241.3.peg.7217"/>
<organism evidence="3 4">
    <name type="scientific">Sinorhizobium meliloti (strain SM11)</name>
    <dbReference type="NCBI Taxonomy" id="707241"/>
    <lineage>
        <taxon>Bacteria</taxon>
        <taxon>Pseudomonadati</taxon>
        <taxon>Pseudomonadota</taxon>
        <taxon>Alphaproteobacteria</taxon>
        <taxon>Hyphomicrobiales</taxon>
        <taxon>Rhizobiaceae</taxon>
        <taxon>Sinorhizobium/Ensifer group</taxon>
        <taxon>Sinorhizobium</taxon>
    </lineage>
</organism>
<keyword evidence="2" id="KW-0472">Membrane</keyword>
<dbReference type="Proteomes" id="UP000009045">
    <property type="component" value="Plasmid pSmeSM11d"/>
</dbReference>
<accession>F7XJ46</accession>
<feature type="region of interest" description="Disordered" evidence="1">
    <location>
        <begin position="35"/>
        <end position="57"/>
    </location>
</feature>
<keyword evidence="3" id="KW-0614">Plasmid</keyword>
<sequence length="57" mass="6017">MLTHRRIVSVCALGVSFLLVLPLVSITVFDGSSDKAFADSRDVGHKKGDKGKQDSGG</sequence>
<dbReference type="AlphaFoldDB" id="F7XJ46"/>
<keyword evidence="2" id="KW-1133">Transmembrane helix</keyword>
<evidence type="ECO:0000313" key="4">
    <source>
        <dbReference type="Proteomes" id="UP000009045"/>
    </source>
</evidence>
<protein>
    <submittedName>
        <fullName evidence="3">Uncharacterized protein</fullName>
    </submittedName>
</protein>
<gene>
    <name evidence="3" type="ordered locus">SM11_pD1516</name>
</gene>
<evidence type="ECO:0000256" key="2">
    <source>
        <dbReference type="SAM" id="Phobius"/>
    </source>
</evidence>
<dbReference type="KEGG" id="smx:SM11_pD1516"/>
<feature type="transmembrane region" description="Helical" evidence="2">
    <location>
        <begin position="7"/>
        <end position="29"/>
    </location>
</feature>
<geneLocation type="plasmid" evidence="3 4">
    <name>pSmeSM11d</name>
</geneLocation>
<proteinExistence type="predicted"/>